<dbReference type="GO" id="GO:0017004">
    <property type="term" value="P:cytochrome complex assembly"/>
    <property type="evidence" value="ECO:0007669"/>
    <property type="project" value="UniProtKB-KW"/>
</dbReference>
<keyword evidence="2" id="KW-0349">Heme</keyword>
<dbReference type="SUPFAM" id="SSF82093">
    <property type="entry name" value="Heme chaperone CcmE"/>
    <property type="match status" value="1"/>
</dbReference>
<keyword evidence="2" id="KW-0408">Iron</keyword>
<accession>A0A7V2F5N9</accession>
<dbReference type="InterPro" id="IPR036127">
    <property type="entry name" value="CcmE-like_sf"/>
</dbReference>
<comment type="subcellular location">
    <subcellularLocation>
        <location evidence="1">Membrane</location>
    </subcellularLocation>
</comment>
<evidence type="ECO:0000256" key="2">
    <source>
        <dbReference type="ARBA" id="ARBA00022617"/>
    </source>
</evidence>
<protein>
    <submittedName>
        <fullName evidence="5">Cytochrome c maturation protein CcmE</fullName>
    </submittedName>
</protein>
<dbReference type="GO" id="GO:0020037">
    <property type="term" value="F:heme binding"/>
    <property type="evidence" value="ECO:0007669"/>
    <property type="project" value="InterPro"/>
</dbReference>
<dbReference type="GO" id="GO:0005886">
    <property type="term" value="C:plasma membrane"/>
    <property type="evidence" value="ECO:0007669"/>
    <property type="project" value="InterPro"/>
</dbReference>
<evidence type="ECO:0000256" key="4">
    <source>
        <dbReference type="ARBA" id="ARBA00023136"/>
    </source>
</evidence>
<reference evidence="5" key="1">
    <citation type="journal article" date="2020" name="mSystems">
        <title>Genome- and Community-Level Interaction Insights into Carbon Utilization and Element Cycling Functions of Hydrothermarchaeota in Hydrothermal Sediment.</title>
        <authorList>
            <person name="Zhou Z."/>
            <person name="Liu Y."/>
            <person name="Xu W."/>
            <person name="Pan J."/>
            <person name="Luo Z.H."/>
            <person name="Li M."/>
        </authorList>
    </citation>
    <scope>NUCLEOTIDE SEQUENCE [LARGE SCALE GENOMIC DNA]</scope>
    <source>
        <strain evidence="5">SpSt-143</strain>
    </source>
</reference>
<gene>
    <name evidence="5" type="ORF">ENO59_03430</name>
</gene>
<dbReference type="Pfam" id="PF03100">
    <property type="entry name" value="CcmE"/>
    <property type="match status" value="1"/>
</dbReference>
<organism evidence="5">
    <name type="scientific">Rhodothermus marinus</name>
    <name type="common">Rhodothermus obamensis</name>
    <dbReference type="NCBI Taxonomy" id="29549"/>
    <lineage>
        <taxon>Bacteria</taxon>
        <taxon>Pseudomonadati</taxon>
        <taxon>Rhodothermota</taxon>
        <taxon>Rhodothermia</taxon>
        <taxon>Rhodothermales</taxon>
        <taxon>Rhodothermaceae</taxon>
        <taxon>Rhodothermus</taxon>
    </lineage>
</organism>
<name>A0A7V2F5N9_RHOMR</name>
<dbReference type="Gene3D" id="2.40.50.140">
    <property type="entry name" value="Nucleic acid-binding proteins"/>
    <property type="match status" value="1"/>
</dbReference>
<evidence type="ECO:0000256" key="1">
    <source>
        <dbReference type="ARBA" id="ARBA00004370"/>
    </source>
</evidence>
<evidence type="ECO:0000313" key="5">
    <source>
        <dbReference type="EMBL" id="HER95556.1"/>
    </source>
</evidence>
<evidence type="ECO:0000256" key="3">
    <source>
        <dbReference type="ARBA" id="ARBA00022748"/>
    </source>
</evidence>
<dbReference type="AlphaFoldDB" id="A0A7V2F5N9"/>
<dbReference type="EMBL" id="DSGB01000004">
    <property type="protein sequence ID" value="HER95556.1"/>
    <property type="molecule type" value="Genomic_DNA"/>
</dbReference>
<keyword evidence="4" id="KW-0472">Membrane</keyword>
<proteinExistence type="predicted"/>
<dbReference type="GO" id="GO:0017003">
    <property type="term" value="P:protein-heme linkage"/>
    <property type="evidence" value="ECO:0007669"/>
    <property type="project" value="InterPro"/>
</dbReference>
<dbReference type="InterPro" id="IPR004329">
    <property type="entry name" value="CcmE"/>
</dbReference>
<keyword evidence="2" id="KW-0479">Metal-binding</keyword>
<keyword evidence="3" id="KW-0201">Cytochrome c-type biogenesis</keyword>
<sequence length="143" mass="15664">MNKRVLKTLMGVALLGGFFSLVLLSFGKKVGGYMNFAEAAASGSEAHVVGQWASEQPVGYDPSRNVFTFYMRDATGKVQRVDYPNPKPANFEEAEQLVVIGRMEGEVFHAREILIKCPSKYNDMRQLEAAGAASPHTLPAPQN</sequence>
<comment type="caution">
    <text evidence="5">The sequence shown here is derived from an EMBL/GenBank/DDBJ whole genome shotgun (WGS) entry which is preliminary data.</text>
</comment>
<dbReference type="InterPro" id="IPR012340">
    <property type="entry name" value="NA-bd_OB-fold"/>
</dbReference>